<dbReference type="PANTHER" id="PTHR30026">
    <property type="entry name" value="OUTER MEMBRANE PROTEIN TOLC"/>
    <property type="match status" value="1"/>
</dbReference>
<dbReference type="GO" id="GO:1990281">
    <property type="term" value="C:efflux pump complex"/>
    <property type="evidence" value="ECO:0007669"/>
    <property type="project" value="TreeGrafter"/>
</dbReference>
<dbReference type="GO" id="GO:0015562">
    <property type="term" value="F:efflux transmembrane transporter activity"/>
    <property type="evidence" value="ECO:0007669"/>
    <property type="project" value="InterPro"/>
</dbReference>
<evidence type="ECO:0000256" key="4">
    <source>
        <dbReference type="ARBA" id="ARBA00022692"/>
    </source>
</evidence>
<dbReference type="SUPFAM" id="SSF56954">
    <property type="entry name" value="Outer membrane efflux proteins (OEP)"/>
    <property type="match status" value="1"/>
</dbReference>
<gene>
    <name evidence="7" type="ORF">MNBD_BACTEROID03-1030</name>
</gene>
<keyword evidence="2" id="KW-0813">Transport</keyword>
<sequence>MIISNVISWHTYSIPIGIPSMNMTQKLNIVALLFFLATTTIVAQEKWTLDDCVTYALGHNLQMNDFKYTEQSGRETYRQSIRNMLPNINGFSNYNIRFGRSVDPNDNSIVTTDFFSNNYSIEANMDLFQGFQKLNTIKASKFLYKATKEEAQHQKYLLAFRVMQAFYDIQFYEGLLAISTEQQSVSQSNYDLVKKQIELGLKARADLYEAESLLLTDKLNVTQSENKLIAAKLILIQEMNLEGVSDISVQTEITKKIPFSKSSELQSDSIFAEAKNFIPLIKAQELRTKAAKKQVAVARGDLYPSLSLFGGYGTGFFETTRDSLGTTLPFRDQFRDNTFQFVGVSLRVPISNGWSGRSKVKQQKIEYLRAQNNLDVQEQELFKAIQLLVQEHSALAVEYEQSTQKMEAQNLAFAIAQKRYEKGLINALELFTAKNLFASAQNENLQVRLRSEVNKSTLGFYRGLPVFNINDPGQ</sequence>
<evidence type="ECO:0000256" key="5">
    <source>
        <dbReference type="ARBA" id="ARBA00023136"/>
    </source>
</evidence>
<keyword evidence="5" id="KW-0472">Membrane</keyword>
<keyword evidence="4" id="KW-0812">Transmembrane</keyword>
<dbReference type="Gene3D" id="1.20.1600.10">
    <property type="entry name" value="Outer membrane efflux proteins (OEP)"/>
    <property type="match status" value="1"/>
</dbReference>
<name>A0A3B0TWN9_9ZZZZ</name>
<proteinExistence type="predicted"/>
<reference evidence="7" key="1">
    <citation type="submission" date="2018-06" db="EMBL/GenBank/DDBJ databases">
        <authorList>
            <person name="Zhirakovskaya E."/>
        </authorList>
    </citation>
    <scope>NUCLEOTIDE SEQUENCE</scope>
</reference>
<keyword evidence="3" id="KW-1134">Transmembrane beta strand</keyword>
<evidence type="ECO:0000256" key="1">
    <source>
        <dbReference type="ARBA" id="ARBA00004442"/>
    </source>
</evidence>
<evidence type="ECO:0000313" key="7">
    <source>
        <dbReference type="EMBL" id="VAW18802.1"/>
    </source>
</evidence>
<dbReference type="InterPro" id="IPR051906">
    <property type="entry name" value="TolC-like"/>
</dbReference>
<evidence type="ECO:0000256" key="3">
    <source>
        <dbReference type="ARBA" id="ARBA00022452"/>
    </source>
</evidence>
<evidence type="ECO:0000256" key="6">
    <source>
        <dbReference type="ARBA" id="ARBA00023237"/>
    </source>
</evidence>
<keyword evidence="6" id="KW-0998">Cell outer membrane</keyword>
<accession>A0A3B0TWN9</accession>
<dbReference type="EMBL" id="UOEL01000155">
    <property type="protein sequence ID" value="VAW18802.1"/>
    <property type="molecule type" value="Genomic_DNA"/>
</dbReference>
<organism evidence="7">
    <name type="scientific">hydrothermal vent metagenome</name>
    <dbReference type="NCBI Taxonomy" id="652676"/>
    <lineage>
        <taxon>unclassified sequences</taxon>
        <taxon>metagenomes</taxon>
        <taxon>ecological metagenomes</taxon>
    </lineage>
</organism>
<protein>
    <submittedName>
        <fullName evidence="7">Putative outer membrane efflux protein</fullName>
    </submittedName>
</protein>
<comment type="subcellular location">
    <subcellularLocation>
        <location evidence="1">Cell outer membrane</location>
    </subcellularLocation>
</comment>
<dbReference type="GO" id="GO:0015288">
    <property type="term" value="F:porin activity"/>
    <property type="evidence" value="ECO:0007669"/>
    <property type="project" value="TreeGrafter"/>
</dbReference>
<dbReference type="AlphaFoldDB" id="A0A3B0TWN9"/>
<dbReference type="Pfam" id="PF02321">
    <property type="entry name" value="OEP"/>
    <property type="match status" value="2"/>
</dbReference>
<dbReference type="PANTHER" id="PTHR30026:SF20">
    <property type="entry name" value="OUTER MEMBRANE PROTEIN TOLC"/>
    <property type="match status" value="1"/>
</dbReference>
<dbReference type="InterPro" id="IPR003423">
    <property type="entry name" value="OMP_efflux"/>
</dbReference>
<dbReference type="GO" id="GO:0009279">
    <property type="term" value="C:cell outer membrane"/>
    <property type="evidence" value="ECO:0007669"/>
    <property type="project" value="UniProtKB-SubCell"/>
</dbReference>
<evidence type="ECO:0000256" key="2">
    <source>
        <dbReference type="ARBA" id="ARBA00022448"/>
    </source>
</evidence>